<organism evidence="9 10">
    <name type="scientific">Paramecium octaurelia</name>
    <dbReference type="NCBI Taxonomy" id="43137"/>
    <lineage>
        <taxon>Eukaryota</taxon>
        <taxon>Sar</taxon>
        <taxon>Alveolata</taxon>
        <taxon>Ciliophora</taxon>
        <taxon>Intramacronucleata</taxon>
        <taxon>Oligohymenophorea</taxon>
        <taxon>Peniculida</taxon>
        <taxon>Parameciidae</taxon>
        <taxon>Paramecium</taxon>
    </lineage>
</organism>
<evidence type="ECO:0000256" key="3">
    <source>
        <dbReference type="ARBA" id="ARBA00022692"/>
    </source>
</evidence>
<feature type="transmembrane region" description="Helical" evidence="7">
    <location>
        <begin position="460"/>
        <end position="476"/>
    </location>
</feature>
<keyword evidence="5 7" id="KW-0472">Membrane</keyword>
<dbReference type="OMA" id="WINIELI"/>
<feature type="compositionally biased region" description="Acidic residues" evidence="8">
    <location>
        <begin position="665"/>
        <end position="681"/>
    </location>
</feature>
<feature type="region of interest" description="Disordered" evidence="8">
    <location>
        <begin position="665"/>
        <end position="766"/>
    </location>
</feature>
<reference evidence="9" key="1">
    <citation type="submission" date="2021-01" db="EMBL/GenBank/DDBJ databases">
        <authorList>
            <consortium name="Genoscope - CEA"/>
            <person name="William W."/>
        </authorList>
    </citation>
    <scope>NUCLEOTIDE SEQUENCE</scope>
</reference>
<dbReference type="AlphaFoldDB" id="A0A8S1RXP8"/>
<accession>A0A8S1RXP8</accession>
<sequence>MAKLEKAANDLDFYKNRDDTHPQNLNYEPPVEDFYGPVATELRFCTDLICIFIWIIFLGFSFAYGFYAYQEFKIERLYRSSDFRTDLCGIKQLENKPYAYFLDPDNLYDIAICVEKCPNTIDYTQQICLYDVDGQTILEDYCYDTYYTDPYLVYCMPMELGQRRDAIEKIINTDMEIFKRIAGDFWINIELIIGAFAVQIVVGIIFVIILLGKRIAHMMLWGFVTGFCVAMVFLSKYLDEERQKVIQRDCPADIKDPYQCVATHLYLLEITKQALLYLIPVYVFFLIYCFHQILRMIQVMERMLKPLRQMLHVLLIPFFISLLQAAFAILFILVLIGGINSGTPETVSAPTGFSSTSYRKLVFQVWQERGFYVVLFFMLWTLQALYYYVRCYISCCCSVWYFSRDKNYLNAPMLRPLWYTIRYHMGSFLMGALLVPLFWIPNALFYYWKTMLLSMPRKSFLLHILLFFSIPGFWFYEYAGKYISHRNFMHIAIFGESFWMAGQKAFYLRERNSSRIEMIKKTLGFVRLIGMLFISSVGTYLVYYQLYTNQIIDRFVIDVKQAVHFPIVPAIYVFLVGLYISQNFSSIIDIVAEIMIFDLIAEEEMFMGQQRFADQDMLEFANKYSKEKQKSDFVVTNQGRINPMNEGDDANQALGKFDLGNLMEQDEEEPEELDPEPEPPVEEPKEKSVKSEHDDDFGKGNELDLDELGDMNNKNNDDQFDDELAEFNKQRVQDANNKRKLEEDVINLDQNKQQADGAKKTDRRRF</sequence>
<comment type="function">
    <text evidence="7">Choline transporter.</text>
</comment>
<feature type="transmembrane region" description="Helical" evidence="7">
    <location>
        <begin position="423"/>
        <end position="448"/>
    </location>
</feature>
<dbReference type="Pfam" id="PF04515">
    <property type="entry name" value="Choline_transpo"/>
    <property type="match status" value="1"/>
</dbReference>
<protein>
    <recommendedName>
        <fullName evidence="7">Choline transporter-like protein</fullName>
    </recommendedName>
</protein>
<comment type="caution">
    <text evidence="9">The sequence shown here is derived from an EMBL/GenBank/DDBJ whole genome shotgun (WGS) entry which is preliminary data.</text>
</comment>
<dbReference type="InterPro" id="IPR007603">
    <property type="entry name" value="Choline_transptr-like"/>
</dbReference>
<evidence type="ECO:0000256" key="8">
    <source>
        <dbReference type="SAM" id="MobiDB-lite"/>
    </source>
</evidence>
<proteinExistence type="inferred from homology"/>
<dbReference type="PANTHER" id="PTHR12385">
    <property type="entry name" value="CHOLINE TRANSPORTER-LIKE (SLC FAMILY 44)"/>
    <property type="match status" value="1"/>
</dbReference>
<evidence type="ECO:0000313" key="9">
    <source>
        <dbReference type="EMBL" id="CAD8131745.1"/>
    </source>
</evidence>
<comment type="subcellular location">
    <subcellularLocation>
        <location evidence="7">Cell membrane</location>
        <topology evidence="7">Multi-pass membrane protein</topology>
    </subcellularLocation>
    <subcellularLocation>
        <location evidence="1">Membrane</location>
        <topology evidence="1">Multi-pass membrane protein</topology>
    </subcellularLocation>
</comment>
<dbReference type="GO" id="GO:0022857">
    <property type="term" value="F:transmembrane transporter activity"/>
    <property type="evidence" value="ECO:0007669"/>
    <property type="project" value="UniProtKB-UniRule"/>
</dbReference>
<evidence type="ECO:0000256" key="7">
    <source>
        <dbReference type="RuleBase" id="RU368066"/>
    </source>
</evidence>
<feature type="transmembrane region" description="Helical" evidence="7">
    <location>
        <begin position="314"/>
        <end position="336"/>
    </location>
</feature>
<gene>
    <name evidence="9" type="ORF">POCTA_138.1.T0030081</name>
</gene>
<dbReference type="GO" id="GO:0005886">
    <property type="term" value="C:plasma membrane"/>
    <property type="evidence" value="ECO:0007669"/>
    <property type="project" value="UniProtKB-SubCell"/>
</dbReference>
<feature type="transmembrane region" description="Helical" evidence="7">
    <location>
        <begin position="528"/>
        <end position="547"/>
    </location>
</feature>
<evidence type="ECO:0000256" key="2">
    <source>
        <dbReference type="ARBA" id="ARBA00007168"/>
    </source>
</evidence>
<keyword evidence="6" id="KW-0325">Glycoprotein</keyword>
<dbReference type="OrthoDB" id="420519at2759"/>
<feature type="transmembrane region" description="Helical" evidence="7">
    <location>
        <begin position="218"/>
        <end position="238"/>
    </location>
</feature>
<feature type="compositionally biased region" description="Basic and acidic residues" evidence="8">
    <location>
        <begin position="726"/>
        <end position="743"/>
    </location>
</feature>
<comment type="similarity">
    <text evidence="2 7">Belongs to the CTL (choline transporter-like) family.</text>
</comment>
<feature type="transmembrane region" description="Helical" evidence="7">
    <location>
        <begin position="51"/>
        <end position="69"/>
    </location>
</feature>
<feature type="transmembrane region" description="Helical" evidence="7">
    <location>
        <begin position="562"/>
        <end position="580"/>
    </location>
</feature>
<feature type="transmembrane region" description="Helical" evidence="7">
    <location>
        <begin position="370"/>
        <end position="403"/>
    </location>
</feature>
<evidence type="ECO:0000256" key="4">
    <source>
        <dbReference type="ARBA" id="ARBA00022989"/>
    </source>
</evidence>
<name>A0A8S1RXP8_PAROT</name>
<keyword evidence="4 7" id="KW-1133">Transmembrane helix</keyword>
<feature type="transmembrane region" description="Helical" evidence="7">
    <location>
        <begin position="185"/>
        <end position="212"/>
    </location>
</feature>
<dbReference type="PANTHER" id="PTHR12385:SF14">
    <property type="entry name" value="CHOLINE TRANSPORTER-LIKE 2"/>
    <property type="match status" value="1"/>
</dbReference>
<keyword evidence="3 7" id="KW-0812">Transmembrane</keyword>
<evidence type="ECO:0000256" key="5">
    <source>
        <dbReference type="ARBA" id="ARBA00023136"/>
    </source>
</evidence>
<feature type="compositionally biased region" description="Basic and acidic residues" evidence="8">
    <location>
        <begin position="682"/>
        <end position="702"/>
    </location>
</feature>
<dbReference type="EMBL" id="CAJJDP010000001">
    <property type="protein sequence ID" value="CAD8131745.1"/>
    <property type="molecule type" value="Genomic_DNA"/>
</dbReference>
<evidence type="ECO:0000256" key="1">
    <source>
        <dbReference type="ARBA" id="ARBA00004141"/>
    </source>
</evidence>
<dbReference type="Proteomes" id="UP000683925">
    <property type="component" value="Unassembled WGS sequence"/>
</dbReference>
<keyword evidence="10" id="KW-1185">Reference proteome</keyword>
<evidence type="ECO:0000313" key="10">
    <source>
        <dbReference type="Proteomes" id="UP000683925"/>
    </source>
</evidence>
<feature type="transmembrane region" description="Helical" evidence="7">
    <location>
        <begin position="274"/>
        <end position="294"/>
    </location>
</feature>
<evidence type="ECO:0000256" key="6">
    <source>
        <dbReference type="ARBA" id="ARBA00023180"/>
    </source>
</evidence>